<feature type="region of interest" description="Disordered" evidence="2">
    <location>
        <begin position="575"/>
        <end position="597"/>
    </location>
</feature>
<feature type="compositionally biased region" description="Polar residues" evidence="2">
    <location>
        <begin position="519"/>
        <end position="530"/>
    </location>
</feature>
<comment type="caution">
    <text evidence="3">The sequence shown here is derived from an EMBL/GenBank/DDBJ whole genome shotgun (WGS) entry which is preliminary data.</text>
</comment>
<name>A0A3L6KSP0_9TRYP</name>
<evidence type="ECO:0000256" key="1">
    <source>
        <dbReference type="SAM" id="Coils"/>
    </source>
</evidence>
<feature type="coiled-coil region" evidence="1">
    <location>
        <begin position="783"/>
        <end position="817"/>
    </location>
</feature>
<sequence>MGHAFCLPEKRGNDARPYFGAPISDLIVCEQNEVQKSTNCILGVPLILQDVVFYWNAQSNTKGENRKADVSPNSSWVDEVEQTINNFVRKRKLLTSSASAVKAPKKNAKKTNKHEKRLFQKPFEALTSKTTLHAQHFMAIITLFLRKLPEPLLPVPVARKMEDILTSGPLTPTAKLRAIGKMFRETYSLANPREYASFQYLRQVLHQHHTELKTNEVEALVRAMLRDHRAPVEEYLIELLWPTADGEGKMKAGTAEADGTTPADERDNAVDGEAKALPQHLHDSNSETDSSPPKVVDKPTDVVKAGKQKKEDVANDECVRKNAAPPPAEKDCKVEEDAAGAQSQREDMSPHSSRTSDTHILEVEEHGDEVEAFHHVNGEHCGDVDGLDHDKSVECRVTQVGSESCAGPGEGTVDEEGPLQDVVESPTVSDGASCVDRRGGLAHAITDASETEVCDVVQRGSREDRGCVELDNVVDTPDGGHYSTAAAKGKLRQANRPVHRDERLSASGDAASQIGGPLTATTASLTNNQFAPRKPRDKPRTGRSRKNLRVLAERHPQQVALLRAKQLFLAGGAGATELPSLPNQPASSPPGGELDDGDCCVSSVDPSSTRIAGGHTGVQYTAAEEQPLSPEGHLQSAAVFSNTDDNQDTRKCGPDNEWMAAQHLQLAFVQPLMEQMAQLRMQCDALSKQQLRSATEGETLQLVSNDIKLVKEALCQLTQSHAETVGDLLKLHGELKKLAKRETFELEKCHYCEEDLEARKTALEVLQRCTKLETQQYEDQQKVKSLTTKVRELIAKVDRGEKENLDLKMKLATAQRQTTLMREKLMSSGREGRSV</sequence>
<evidence type="ECO:0000313" key="4">
    <source>
        <dbReference type="Proteomes" id="UP000266743"/>
    </source>
</evidence>
<reference evidence="3 4" key="1">
    <citation type="submission" date="2018-09" db="EMBL/GenBank/DDBJ databases">
        <title>whole genome sequence of T. equiperdum IVM-t1 strain.</title>
        <authorList>
            <person name="Suganuma K."/>
        </authorList>
    </citation>
    <scope>NUCLEOTIDE SEQUENCE [LARGE SCALE GENOMIC DNA]</scope>
    <source>
        <strain evidence="3 4">IVM-t1</strain>
    </source>
</reference>
<keyword evidence="1" id="KW-0175">Coiled coil</keyword>
<accession>A0A3L6KSP0</accession>
<evidence type="ECO:0000256" key="2">
    <source>
        <dbReference type="SAM" id="MobiDB-lite"/>
    </source>
</evidence>
<feature type="region of interest" description="Disordered" evidence="2">
    <location>
        <begin position="506"/>
        <end position="549"/>
    </location>
</feature>
<dbReference type="AlphaFoldDB" id="A0A3L6KSP0"/>
<organism evidence="3 4">
    <name type="scientific">Trypanosoma brucei equiperdum</name>
    <dbReference type="NCBI Taxonomy" id="630700"/>
    <lineage>
        <taxon>Eukaryota</taxon>
        <taxon>Discoba</taxon>
        <taxon>Euglenozoa</taxon>
        <taxon>Kinetoplastea</taxon>
        <taxon>Metakinetoplastina</taxon>
        <taxon>Trypanosomatida</taxon>
        <taxon>Trypanosomatidae</taxon>
        <taxon>Trypanosoma</taxon>
    </lineage>
</organism>
<feature type="compositionally biased region" description="Basic and acidic residues" evidence="2">
    <location>
        <begin position="344"/>
        <end position="356"/>
    </location>
</feature>
<gene>
    <name evidence="3" type="ORF">DPX39_110012700</name>
</gene>
<feature type="region of interest" description="Disordered" evidence="2">
    <location>
        <begin position="279"/>
        <end position="356"/>
    </location>
</feature>
<proteinExistence type="predicted"/>
<feature type="compositionally biased region" description="Basic residues" evidence="2">
    <location>
        <begin position="533"/>
        <end position="548"/>
    </location>
</feature>
<evidence type="ECO:0000313" key="3">
    <source>
        <dbReference type="EMBL" id="RHW67464.1"/>
    </source>
</evidence>
<dbReference type="EMBL" id="QSBY01000011">
    <property type="protein sequence ID" value="RHW67464.1"/>
    <property type="molecule type" value="Genomic_DNA"/>
</dbReference>
<feature type="compositionally biased region" description="Basic and acidic residues" evidence="2">
    <location>
        <begin position="308"/>
        <end position="320"/>
    </location>
</feature>
<protein>
    <submittedName>
        <fullName evidence="3">Uncharacterized protein</fullName>
    </submittedName>
</protein>
<dbReference type="Proteomes" id="UP000266743">
    <property type="component" value="Chromosome 11"/>
</dbReference>